<evidence type="ECO:0000313" key="1">
    <source>
        <dbReference type="EMBL" id="TYC60920.1"/>
    </source>
</evidence>
<dbReference type="PROSITE" id="PS51257">
    <property type="entry name" value="PROKAR_LIPOPROTEIN"/>
    <property type="match status" value="1"/>
</dbReference>
<dbReference type="RefSeq" id="WP_148578122.1">
    <property type="nucleotide sequence ID" value="NZ_SDKK01000004.1"/>
</dbReference>
<dbReference type="EMBL" id="SDKK01000004">
    <property type="protein sequence ID" value="TYC60920.1"/>
    <property type="molecule type" value="Genomic_DNA"/>
</dbReference>
<dbReference type="OrthoDB" id="7204652at2"/>
<gene>
    <name evidence="1" type="ORF">ETQ85_05890</name>
</gene>
<organism evidence="1 2">
    <name type="scientific">Zoogloea oleivorans</name>
    <dbReference type="NCBI Taxonomy" id="1552750"/>
    <lineage>
        <taxon>Bacteria</taxon>
        <taxon>Pseudomonadati</taxon>
        <taxon>Pseudomonadota</taxon>
        <taxon>Betaproteobacteria</taxon>
        <taxon>Rhodocyclales</taxon>
        <taxon>Zoogloeaceae</taxon>
        <taxon>Zoogloea</taxon>
    </lineage>
</organism>
<accession>A0A6C2D371</accession>
<dbReference type="AlphaFoldDB" id="A0A6C2D371"/>
<reference evidence="1 2" key="1">
    <citation type="submission" date="2019-01" db="EMBL/GenBank/DDBJ databases">
        <title>Zoogloea oleivorans genome sequencing and assembly.</title>
        <authorList>
            <person name="Tancsics A."/>
            <person name="Farkas M."/>
            <person name="Kriszt B."/>
            <person name="Maroti G."/>
            <person name="Horvath B."/>
        </authorList>
    </citation>
    <scope>NUCLEOTIDE SEQUENCE [LARGE SCALE GENOMIC DNA]</scope>
    <source>
        <strain evidence="1 2">Buc</strain>
    </source>
</reference>
<evidence type="ECO:0000313" key="2">
    <source>
        <dbReference type="Proteomes" id="UP000389128"/>
    </source>
</evidence>
<comment type="caution">
    <text evidence="1">The sequence shown here is derived from an EMBL/GenBank/DDBJ whole genome shotgun (WGS) entry which is preliminary data.</text>
</comment>
<proteinExistence type="predicted"/>
<sequence length="217" mass="23500">MYKKAISLALGITLTGCASMKPTYHTESTFVIYDVKPATIDRNQLLKAVLDAVQKSASKLRVNRDIPPAELPATPGRFELQDPFANSKMGALLASQAQNIRVPVCKNALMTVSTDNTSMAQYGEQTTLFLCVLPYKEGYQIDIYSTFIRENGGMTPQGISSAIGRSLIGDSSQFIPRTMNAVRTAAESVGAKVTVVDSYIPEDFKGSFVNQTESAGK</sequence>
<protein>
    <submittedName>
        <fullName evidence="1">Uncharacterized protein</fullName>
    </submittedName>
</protein>
<keyword evidence="2" id="KW-1185">Reference proteome</keyword>
<name>A0A6C2D371_9RHOO</name>
<dbReference type="Proteomes" id="UP000389128">
    <property type="component" value="Unassembled WGS sequence"/>
</dbReference>